<dbReference type="VEuPathDB" id="ToxoDB:BESB_062080"/>
<evidence type="ECO:0000256" key="1">
    <source>
        <dbReference type="SAM" id="MobiDB-lite"/>
    </source>
</evidence>
<dbReference type="KEGG" id="bbes:BESB_062080"/>
<evidence type="ECO:0000313" key="4">
    <source>
        <dbReference type="Proteomes" id="UP000224006"/>
    </source>
</evidence>
<evidence type="ECO:0000313" key="3">
    <source>
        <dbReference type="EMBL" id="PFH35321.1"/>
    </source>
</evidence>
<sequence>MDRLRDSLVSPVSSGPAPPAGRDGDDVSCYFLRLNGDPPPPGLPPETSSLQVACILTGVACFAEVLSRQTRFGAALSSSLISFLTAAAVSNAFPELLPAHSPVYDAAWSVLVPVILVLLITSVVLDTPGPAVAASSTPYEDASSSWASSQKCPHHSSETTPACKGADAPCSSTSSDTGSNQLLVGDFSSLSLSSISASSPSHSVSQSPPLSPSELSRESASTNTDGARCFQTVGVAFTLGAAATLLSVAATYHIVLILISSYSWCLGAFHLTRHVAAMCAACTAATYIGGSINFYAVAKALGVPGHILGGLSAADLFLSGIYTAVLSVLARHVAFLQHIFPDRGPRRLDARPTHTRSASNKDLPVDASAPPFAIAEAQPSPALRIASIAFCAAYATLVKWLAYGLELSLYRITCVPLQGADTLAVSLVAFACARIVESSLRREKKQNVKMAAVWRDFCEQDAERRNLFELIEEAARSFGAVANAAQALFFAAIGAGARLSDVATIGPAIFGFTLASLVGHLFAHLILCHLFNTLARQKNPSYAIPLDDCLVASEANIGGPGTAATLAGTMLRRPDLIMPAVVWGTVGYLVATSIGIELFSFLTAS</sequence>
<evidence type="ECO:0000256" key="2">
    <source>
        <dbReference type="SAM" id="Phobius"/>
    </source>
</evidence>
<evidence type="ECO:0008006" key="5">
    <source>
        <dbReference type="Google" id="ProtNLM"/>
    </source>
</evidence>
<keyword evidence="2" id="KW-0812">Transmembrane</keyword>
<name>A0A2A9MGC2_BESBE</name>
<accession>A0A2A9MGC2</accession>
<feature type="region of interest" description="Disordered" evidence="1">
    <location>
        <begin position="198"/>
        <end position="220"/>
    </location>
</feature>
<dbReference type="OrthoDB" id="45797at2759"/>
<reference evidence="3 4" key="1">
    <citation type="submission" date="2017-09" db="EMBL/GenBank/DDBJ databases">
        <title>Genome sequencing of Besnoitia besnoiti strain Bb-Ger1.</title>
        <authorList>
            <person name="Schares G."/>
            <person name="Venepally P."/>
            <person name="Lorenzi H.A."/>
        </authorList>
    </citation>
    <scope>NUCLEOTIDE SEQUENCE [LARGE SCALE GENOMIC DNA]</scope>
    <source>
        <strain evidence="3 4">Bb-Ger1</strain>
    </source>
</reference>
<dbReference type="PANTHER" id="PTHR34289:SF8">
    <property type="entry name" value="DUF819 DOMAIN-CONTAINING PROTEIN"/>
    <property type="match status" value="1"/>
</dbReference>
<keyword evidence="2" id="KW-0472">Membrane</keyword>
<dbReference type="STRING" id="94643.A0A2A9MGC2"/>
<gene>
    <name evidence="3" type="ORF">BESB_062080</name>
</gene>
<protein>
    <recommendedName>
        <fullName evidence="5">Transmembrane protein</fullName>
    </recommendedName>
</protein>
<feature type="transmembrane region" description="Helical" evidence="2">
    <location>
        <begin position="276"/>
        <end position="296"/>
    </location>
</feature>
<organism evidence="3 4">
    <name type="scientific">Besnoitia besnoiti</name>
    <name type="common">Apicomplexan protozoan</name>
    <dbReference type="NCBI Taxonomy" id="94643"/>
    <lineage>
        <taxon>Eukaryota</taxon>
        <taxon>Sar</taxon>
        <taxon>Alveolata</taxon>
        <taxon>Apicomplexa</taxon>
        <taxon>Conoidasida</taxon>
        <taxon>Coccidia</taxon>
        <taxon>Eucoccidiorida</taxon>
        <taxon>Eimeriorina</taxon>
        <taxon>Sarcocystidae</taxon>
        <taxon>Besnoitia</taxon>
    </lineage>
</organism>
<feature type="transmembrane region" description="Helical" evidence="2">
    <location>
        <begin position="316"/>
        <end position="336"/>
    </location>
</feature>
<dbReference type="Pfam" id="PF05684">
    <property type="entry name" value="DUF819"/>
    <property type="match status" value="2"/>
</dbReference>
<feature type="transmembrane region" description="Helical" evidence="2">
    <location>
        <begin position="382"/>
        <end position="403"/>
    </location>
</feature>
<dbReference type="Proteomes" id="UP000224006">
    <property type="component" value="Chromosome V"/>
</dbReference>
<proteinExistence type="predicted"/>
<feature type="transmembrane region" description="Helical" evidence="2">
    <location>
        <begin position="580"/>
        <end position="602"/>
    </location>
</feature>
<comment type="caution">
    <text evidence="3">The sequence shown here is derived from an EMBL/GenBank/DDBJ whole genome shotgun (WGS) entry which is preliminary data.</text>
</comment>
<dbReference type="GeneID" id="40311136"/>
<dbReference type="AlphaFoldDB" id="A0A2A9MGC2"/>
<feature type="transmembrane region" description="Helical" evidence="2">
    <location>
        <begin position="106"/>
        <end position="125"/>
    </location>
</feature>
<feature type="transmembrane region" description="Helical" evidence="2">
    <location>
        <begin position="509"/>
        <end position="531"/>
    </location>
</feature>
<dbReference type="InterPro" id="IPR008537">
    <property type="entry name" value="DUF819"/>
</dbReference>
<feature type="transmembrane region" description="Helical" evidence="2">
    <location>
        <begin position="474"/>
        <end position="497"/>
    </location>
</feature>
<feature type="region of interest" description="Disordered" evidence="1">
    <location>
        <begin position="147"/>
        <end position="170"/>
    </location>
</feature>
<feature type="transmembrane region" description="Helical" evidence="2">
    <location>
        <begin position="73"/>
        <end position="94"/>
    </location>
</feature>
<keyword evidence="2" id="KW-1133">Transmembrane helix</keyword>
<dbReference type="PANTHER" id="PTHR34289">
    <property type="entry name" value="PROTEIN, PUTATIVE (DUF819)-RELATED"/>
    <property type="match status" value="1"/>
</dbReference>
<feature type="region of interest" description="Disordered" evidence="1">
    <location>
        <begin position="1"/>
        <end position="23"/>
    </location>
</feature>
<keyword evidence="4" id="KW-1185">Reference proteome</keyword>
<dbReference type="RefSeq" id="XP_029219330.1">
    <property type="nucleotide sequence ID" value="XM_029364622.1"/>
</dbReference>
<dbReference type="EMBL" id="NWUJ01000005">
    <property type="protein sequence ID" value="PFH35321.1"/>
    <property type="molecule type" value="Genomic_DNA"/>
</dbReference>